<dbReference type="InterPro" id="IPR014730">
    <property type="entry name" value="ETF_a/b_N"/>
</dbReference>
<dbReference type="InterPro" id="IPR001308">
    <property type="entry name" value="ETF_a/FixB"/>
</dbReference>
<dbReference type="Gene3D" id="3.40.50.620">
    <property type="entry name" value="HUPs"/>
    <property type="match status" value="1"/>
</dbReference>
<dbReference type="SUPFAM" id="SSF52402">
    <property type="entry name" value="Adenine nucleotide alpha hydrolases-like"/>
    <property type="match status" value="1"/>
</dbReference>
<dbReference type="PANTHER" id="PTHR43153">
    <property type="entry name" value="ELECTRON TRANSFER FLAVOPROTEIN ALPHA"/>
    <property type="match status" value="1"/>
</dbReference>
<gene>
    <name evidence="3" type="ORF">GCM10007108_07560</name>
</gene>
<dbReference type="GO" id="GO:0033539">
    <property type="term" value="P:fatty acid beta-oxidation using acyl-CoA dehydrogenase"/>
    <property type="evidence" value="ECO:0007669"/>
    <property type="project" value="TreeGrafter"/>
</dbReference>
<dbReference type="InterPro" id="IPR033947">
    <property type="entry name" value="ETF_alpha_N"/>
</dbReference>
<dbReference type="PANTHER" id="PTHR43153:SF1">
    <property type="entry name" value="ELECTRON TRANSFER FLAVOPROTEIN SUBUNIT ALPHA, MITOCHONDRIAL"/>
    <property type="match status" value="1"/>
</dbReference>
<sequence>MSELAKFARAEPPQHPEEYRDVMVYLDHWQGKLKNASLEMIGVGRKLADKTKSRLICALAGYQTESMAREAGEYGCDVVMVADNPELKLYRSTPYSEVVADFVFRAKPNVLIVPGTKNGRDLAARVAVKVQSGLTADCMDIDIETDTGILLARRPDYGDSTMSEIRCEKHRPQMATSRPGTFEIPPKLKDHRYSVEKVDFEFKKEQLREEILGFTPRGGDDITASKVIVAGGLGLGSPKGIELLRELAKELGGNIGVTRPVADLGWVPREYQVGQTGKIVRPRLYIAAGISGKPQHIVGMMDSGTVISINTDEKADIHKFADYIIVDDLYTVIPKMIEEIRRLKQGQVEEAAEQKGS</sequence>
<evidence type="ECO:0000313" key="3">
    <source>
        <dbReference type="EMBL" id="GGM71914.1"/>
    </source>
</evidence>
<dbReference type="Pfam" id="PF00766">
    <property type="entry name" value="ETF_alpha"/>
    <property type="match status" value="1"/>
</dbReference>
<reference evidence="3" key="1">
    <citation type="journal article" date="2014" name="Int. J. Syst. Evol. Microbiol.">
        <title>Complete genome sequence of Corynebacterium casei LMG S-19264T (=DSM 44701T), isolated from a smear-ripened cheese.</title>
        <authorList>
            <consortium name="US DOE Joint Genome Institute (JGI-PGF)"/>
            <person name="Walter F."/>
            <person name="Albersmeier A."/>
            <person name="Kalinowski J."/>
            <person name="Ruckert C."/>
        </authorList>
    </citation>
    <scope>NUCLEOTIDE SEQUENCE</scope>
    <source>
        <strain evidence="3">JCM 13583</strain>
    </source>
</reference>
<dbReference type="Proteomes" id="UP000632195">
    <property type="component" value="Unassembled WGS sequence"/>
</dbReference>
<dbReference type="Pfam" id="PF01012">
    <property type="entry name" value="ETF"/>
    <property type="match status" value="1"/>
</dbReference>
<dbReference type="CDD" id="cd01715">
    <property type="entry name" value="ETF_alpha"/>
    <property type="match status" value="1"/>
</dbReference>
<comment type="caution">
    <text evidence="3">The sequence shown here is derived from an EMBL/GenBank/DDBJ whole genome shotgun (WGS) entry which is preliminary data.</text>
</comment>
<dbReference type="PIRSF" id="PIRSF000089">
    <property type="entry name" value="Electra_flavoP_a"/>
    <property type="match status" value="1"/>
</dbReference>
<evidence type="ECO:0000256" key="1">
    <source>
        <dbReference type="ARBA" id="ARBA00005817"/>
    </source>
</evidence>
<reference evidence="3" key="2">
    <citation type="submission" date="2022-09" db="EMBL/GenBank/DDBJ databases">
        <authorList>
            <person name="Sun Q."/>
            <person name="Ohkuma M."/>
        </authorList>
    </citation>
    <scope>NUCLEOTIDE SEQUENCE</scope>
    <source>
        <strain evidence="3">JCM 13583</strain>
    </source>
</reference>
<proteinExistence type="inferred from homology"/>
<name>A0AA37BQZ8_9ARCH</name>
<dbReference type="InterPro" id="IPR014731">
    <property type="entry name" value="ETF_asu_C"/>
</dbReference>
<dbReference type="EMBL" id="BMNY01000001">
    <property type="protein sequence ID" value="GGM71914.1"/>
    <property type="molecule type" value="Genomic_DNA"/>
</dbReference>
<dbReference type="Gene3D" id="3.40.50.1220">
    <property type="entry name" value="TPP-binding domain"/>
    <property type="match status" value="1"/>
</dbReference>
<dbReference type="SMART" id="SM00893">
    <property type="entry name" value="ETF"/>
    <property type="match status" value="1"/>
</dbReference>
<feature type="domain" description="Electron transfer flavoprotein alpha/beta-subunit N-terminal" evidence="2">
    <location>
        <begin position="22"/>
        <end position="211"/>
    </location>
</feature>
<protein>
    <submittedName>
        <fullName evidence="3">Electron transfer flavoprotein subunit alpha/FixB family protein</fullName>
    </submittedName>
</protein>
<organism evidence="3 4">
    <name type="scientific">Thermogymnomonas acidicola</name>
    <dbReference type="NCBI Taxonomy" id="399579"/>
    <lineage>
        <taxon>Archaea</taxon>
        <taxon>Methanobacteriati</taxon>
        <taxon>Thermoplasmatota</taxon>
        <taxon>Thermoplasmata</taxon>
        <taxon>Thermoplasmatales</taxon>
        <taxon>Thermogymnomonas</taxon>
    </lineage>
</organism>
<dbReference type="InterPro" id="IPR029035">
    <property type="entry name" value="DHS-like_NAD/FAD-binding_dom"/>
</dbReference>
<evidence type="ECO:0000259" key="2">
    <source>
        <dbReference type="SMART" id="SM00893"/>
    </source>
</evidence>
<comment type="similarity">
    <text evidence="1">Belongs to the ETF alpha-subunit/FixB family.</text>
</comment>
<evidence type="ECO:0000313" key="4">
    <source>
        <dbReference type="Proteomes" id="UP000632195"/>
    </source>
</evidence>
<dbReference type="RefSeq" id="WP_229657479.1">
    <property type="nucleotide sequence ID" value="NZ_BMNY01000001.1"/>
</dbReference>
<keyword evidence="4" id="KW-1185">Reference proteome</keyword>
<dbReference type="AlphaFoldDB" id="A0AA37BQZ8"/>
<accession>A0AA37BQZ8</accession>
<dbReference type="GO" id="GO:0050660">
    <property type="term" value="F:flavin adenine dinucleotide binding"/>
    <property type="evidence" value="ECO:0007669"/>
    <property type="project" value="InterPro"/>
</dbReference>
<dbReference type="GO" id="GO:0009055">
    <property type="term" value="F:electron transfer activity"/>
    <property type="evidence" value="ECO:0007669"/>
    <property type="project" value="InterPro"/>
</dbReference>
<dbReference type="SUPFAM" id="SSF52467">
    <property type="entry name" value="DHS-like NAD/FAD-binding domain"/>
    <property type="match status" value="1"/>
</dbReference>
<dbReference type="InterPro" id="IPR014729">
    <property type="entry name" value="Rossmann-like_a/b/a_fold"/>
</dbReference>